<comment type="subunit">
    <text evidence="2">Heterodimer of SbcC and SbcD.</text>
</comment>
<organism evidence="6 7">
    <name type="scientific">Salinicoccus sesuvii</name>
    <dbReference type="NCBI Taxonomy" id="868281"/>
    <lineage>
        <taxon>Bacteria</taxon>
        <taxon>Bacillati</taxon>
        <taxon>Bacillota</taxon>
        <taxon>Bacilli</taxon>
        <taxon>Bacillales</taxon>
        <taxon>Staphylococcaceae</taxon>
        <taxon>Salinicoccus</taxon>
    </lineage>
</organism>
<sequence>MKISRLRVENFRIFRGVHEFDLKDKKVILIEGSNGHGKSTIFDAINWVFTGELNRFSGSSEQSKFNYLVNNHEYLKQTYISSVEVDIVNRDGNVSTIRREVRKLLSGNIDKKLFVEGQQYTIRDGLRAIINLITKGNFLNQEQKLNNFSSIFASTQILSQETLEDFVKVDKPTDRYAKLENILGLDKYGKELRNYINKSKGAFENELNRIDSELKDIKSEIKRLDTRYSDNEYIMEYTGEINEAHLISNLNKYFDSLPEHFVSYDTLKIQSLEEDEIQKIRNQRENLENKNRKLQNMISRIHRFEITNSDLNEEQTKLDASYKHLLDTNRELEKREQGKKRAESRKNQLSLLEENLHEINGLQEELNDLKGKENEIINYQSYINSNIEIKKIIEKYNNYSTFIKEFEFKKESKEKNLNRLELMNKIKELEVTNKKLKSIESEIRDKKEQLERAYSNREKKNKIIDQLKSKKKDIRADNFQQITFSLQRSLLNRESEKECPVCGSDFKDVNALLSHVEFKLKEGQEKYDGVEIKLSEELSAISSIDNEIKSLQEHIKSIEEKLNVTLKSKKTIERKKIYLESIILDLSGLDRQNIKITIKEIDTFINEHEHYYNLIKDVLDKSNELKSVREKISLNEKKYENLKKPFKGKFTSVFSKDEIATRVKELDNYLDKNKKSFKQLKLKTVELESTIDSIRNKIDQINFVVKTLESDYPKTFKSYSIDECLRYINQQSKMILDIDAEIVSSLKNVSAFKEQDKLTKIQGQKEKIVKLKKNKDFERTLAEENLSNIEVLKKIHTNVQSDLINKYLKDNSNIINQFFRQISPHAYYKHVKLVTRENDLYVLLSEEDDWGLLDDLTKEQLKQEVNANLNFSAAQSTILALSIFLSLNITQNWSNLNIIGIDDPFQHLDDVNTYSFIDVLTSLINNEEKQIIVSTHNKNFSDLLMSKMSLPAENVLKISINSYSKKHIDITAANYINWTQN</sequence>
<comment type="similarity">
    <text evidence="1">Belongs to the SMC family. SbcC subfamily.</text>
</comment>
<keyword evidence="4" id="KW-0175">Coiled coil</keyword>
<feature type="domain" description="Rad50/SbcC-type AAA" evidence="5">
    <location>
        <begin position="5"/>
        <end position="222"/>
    </location>
</feature>
<feature type="coiled-coil region" evidence="4">
    <location>
        <begin position="541"/>
        <end position="568"/>
    </location>
</feature>
<dbReference type="InterPro" id="IPR027417">
    <property type="entry name" value="P-loop_NTPase"/>
</dbReference>
<dbReference type="RefSeq" id="WP_380650519.1">
    <property type="nucleotide sequence ID" value="NZ_JBHRVQ010000001.1"/>
</dbReference>
<evidence type="ECO:0000256" key="3">
    <source>
        <dbReference type="ARBA" id="ARBA00013368"/>
    </source>
</evidence>
<evidence type="ECO:0000256" key="4">
    <source>
        <dbReference type="SAM" id="Coils"/>
    </source>
</evidence>
<dbReference type="PANTHER" id="PTHR32114:SF2">
    <property type="entry name" value="ABC TRANSPORTER ABCH.3"/>
    <property type="match status" value="1"/>
</dbReference>
<dbReference type="Proteomes" id="UP001595637">
    <property type="component" value="Unassembled WGS sequence"/>
</dbReference>
<evidence type="ECO:0000256" key="1">
    <source>
        <dbReference type="ARBA" id="ARBA00006930"/>
    </source>
</evidence>
<name>A0ABV7N2G5_9STAP</name>
<dbReference type="InterPro" id="IPR038729">
    <property type="entry name" value="Rad50/SbcC_AAA"/>
</dbReference>
<dbReference type="SUPFAM" id="SSF52540">
    <property type="entry name" value="P-loop containing nucleoside triphosphate hydrolases"/>
    <property type="match status" value="1"/>
</dbReference>
<feature type="coiled-coil region" evidence="4">
    <location>
        <begin position="403"/>
        <end position="477"/>
    </location>
</feature>
<reference evidence="7" key="1">
    <citation type="journal article" date="2019" name="Int. J. Syst. Evol. Microbiol.">
        <title>The Global Catalogue of Microorganisms (GCM) 10K type strain sequencing project: providing services to taxonomists for standard genome sequencing and annotation.</title>
        <authorList>
            <consortium name="The Broad Institute Genomics Platform"/>
            <consortium name="The Broad Institute Genome Sequencing Center for Infectious Disease"/>
            <person name="Wu L."/>
            <person name="Ma J."/>
        </authorList>
    </citation>
    <scope>NUCLEOTIDE SEQUENCE [LARGE SCALE GENOMIC DNA]</scope>
    <source>
        <strain evidence="7">CCM 7756</strain>
    </source>
</reference>
<comment type="caution">
    <text evidence="6">The sequence shown here is derived from an EMBL/GenBank/DDBJ whole genome shotgun (WGS) entry which is preliminary data.</text>
</comment>
<keyword evidence="7" id="KW-1185">Reference proteome</keyword>
<feature type="coiled-coil region" evidence="4">
    <location>
        <begin position="200"/>
        <end position="227"/>
    </location>
</feature>
<proteinExistence type="inferred from homology"/>
<dbReference type="Gene3D" id="3.40.50.300">
    <property type="entry name" value="P-loop containing nucleotide triphosphate hydrolases"/>
    <property type="match status" value="2"/>
</dbReference>
<accession>A0ABV7N2G5</accession>
<gene>
    <name evidence="6" type="ORF">ACFOEO_00340</name>
</gene>
<feature type="coiled-coil region" evidence="4">
    <location>
        <begin position="270"/>
        <end position="372"/>
    </location>
</feature>
<evidence type="ECO:0000259" key="5">
    <source>
        <dbReference type="Pfam" id="PF13476"/>
    </source>
</evidence>
<evidence type="ECO:0000313" key="6">
    <source>
        <dbReference type="EMBL" id="MFC3387053.1"/>
    </source>
</evidence>
<dbReference type="PANTHER" id="PTHR32114">
    <property type="entry name" value="ABC TRANSPORTER ABCH.3"/>
    <property type="match status" value="1"/>
</dbReference>
<protein>
    <recommendedName>
        <fullName evidence="3">Nuclease SbcCD subunit C</fullName>
    </recommendedName>
</protein>
<evidence type="ECO:0000313" key="7">
    <source>
        <dbReference type="Proteomes" id="UP001595637"/>
    </source>
</evidence>
<dbReference type="Pfam" id="PF13476">
    <property type="entry name" value="AAA_23"/>
    <property type="match status" value="1"/>
</dbReference>
<dbReference type="EMBL" id="JBHRVQ010000001">
    <property type="protein sequence ID" value="MFC3387053.1"/>
    <property type="molecule type" value="Genomic_DNA"/>
</dbReference>
<evidence type="ECO:0000256" key="2">
    <source>
        <dbReference type="ARBA" id="ARBA00011322"/>
    </source>
</evidence>